<gene>
    <name evidence="1" type="ORF">J2Z30_005311</name>
</gene>
<dbReference type="Gene3D" id="3.40.630.10">
    <property type="entry name" value="Zn peptidases"/>
    <property type="match status" value="1"/>
</dbReference>
<organism evidence="1 2">
    <name type="scientific">Streptomyces iranensis</name>
    <dbReference type="NCBI Taxonomy" id="576784"/>
    <lineage>
        <taxon>Bacteria</taxon>
        <taxon>Bacillati</taxon>
        <taxon>Actinomycetota</taxon>
        <taxon>Actinomycetes</taxon>
        <taxon>Kitasatosporales</taxon>
        <taxon>Streptomycetaceae</taxon>
        <taxon>Streptomyces</taxon>
        <taxon>Streptomyces violaceusniger group</taxon>
    </lineage>
</organism>
<protein>
    <submittedName>
        <fullName evidence="1">Acetylornithine deacetylase/succinyl-diaminopimelate desuccinylase-like protein</fullName>
    </submittedName>
</protein>
<reference evidence="1 2" key="1">
    <citation type="submission" date="2021-03" db="EMBL/GenBank/DDBJ databases">
        <title>Genomic Encyclopedia of Type Strains, Phase IV (KMG-IV): sequencing the most valuable type-strain genomes for metagenomic binning, comparative biology and taxonomic classification.</title>
        <authorList>
            <person name="Goeker M."/>
        </authorList>
    </citation>
    <scope>NUCLEOTIDE SEQUENCE [LARGE SCALE GENOMIC DNA]</scope>
    <source>
        <strain evidence="1 2">DSM 41954</strain>
    </source>
</reference>
<dbReference type="SUPFAM" id="SSF53187">
    <property type="entry name" value="Zn-dependent exopeptidases"/>
    <property type="match status" value="1"/>
</dbReference>
<name>A0ABS4MXY9_9ACTN</name>
<comment type="caution">
    <text evidence="1">The sequence shown here is derived from an EMBL/GenBank/DDBJ whole genome shotgun (WGS) entry which is preliminary data.</text>
</comment>
<keyword evidence="2" id="KW-1185">Reference proteome</keyword>
<evidence type="ECO:0000313" key="1">
    <source>
        <dbReference type="EMBL" id="MBP2064288.1"/>
    </source>
</evidence>
<evidence type="ECO:0000313" key="2">
    <source>
        <dbReference type="Proteomes" id="UP000756710"/>
    </source>
</evidence>
<dbReference type="EMBL" id="JAGGLR010000014">
    <property type="protein sequence ID" value="MBP2064288.1"/>
    <property type="molecule type" value="Genomic_DNA"/>
</dbReference>
<dbReference type="Proteomes" id="UP000756710">
    <property type="component" value="Unassembled WGS sequence"/>
</dbReference>
<sequence length="44" mass="4817">MVFVRGEYDGISHNPREYSTPEACTHGVNVLATTLLRLATRGPS</sequence>
<accession>A0ABS4MXY9</accession>
<dbReference type="RefSeq" id="WP_281062756.1">
    <property type="nucleotide sequence ID" value="NZ_BAABDR010000029.1"/>
</dbReference>
<proteinExistence type="predicted"/>